<dbReference type="PANTHER" id="PTHR46060">
    <property type="entry name" value="MARINER MOS1 TRANSPOSASE-LIKE PROTEIN"/>
    <property type="match status" value="1"/>
</dbReference>
<proteinExistence type="predicted"/>
<dbReference type="Gene3D" id="3.30.420.10">
    <property type="entry name" value="Ribonuclease H-like superfamily/Ribonuclease H"/>
    <property type="match status" value="1"/>
</dbReference>
<dbReference type="InterPro" id="IPR036397">
    <property type="entry name" value="RNaseH_sf"/>
</dbReference>
<reference evidence="1" key="2">
    <citation type="submission" date="2016-09" db="EMBL/GenBank/DDBJ databases">
        <authorList>
            <person name="Capua I."/>
            <person name="De Benedictis P."/>
            <person name="Joannis T."/>
            <person name="Lombin L.H."/>
            <person name="Cattoli G."/>
        </authorList>
    </citation>
    <scope>NUCLEOTIDE SEQUENCE</scope>
</reference>
<evidence type="ECO:0000313" key="1">
    <source>
        <dbReference type="EMBL" id="APL98290.1"/>
    </source>
</evidence>
<dbReference type="Pfam" id="PF01359">
    <property type="entry name" value="Transposase_1"/>
    <property type="match status" value="1"/>
</dbReference>
<dbReference type="OrthoDB" id="6118231at2759"/>
<dbReference type="GO" id="GO:0003676">
    <property type="term" value="F:nucleic acid binding"/>
    <property type="evidence" value="ECO:0007669"/>
    <property type="project" value="InterPro"/>
</dbReference>
<dbReference type="Gene3D" id="1.10.10.1450">
    <property type="match status" value="1"/>
</dbReference>
<reference evidence="1" key="1">
    <citation type="journal article" date="2014" name="BMC Genomics">
        <title>The draft genome of the pest tephritid fruit fly Bactrocera tryoni: resources for the genomic analysis of hybridising species.</title>
        <authorList>
            <person name="Gilchrist A.S."/>
            <person name="Shearman D.C."/>
            <person name="Frommer M."/>
            <person name="Raphael K.A."/>
            <person name="Deshpande N.P."/>
            <person name="Wilkins M.R."/>
            <person name="Sherwin W.B."/>
            <person name="Sved J.A."/>
        </authorList>
    </citation>
    <scope>NUCLEOTIDE SEQUENCE</scope>
</reference>
<dbReference type="AlphaFoldDB" id="A0A1L5BXZ7"/>
<organism evidence="1">
    <name type="scientific">Bactrocera tryoni</name>
    <name type="common">Queensland fruit fly</name>
    <name type="synonym">Tephritis tryoni</name>
    <dbReference type="NCBI Taxonomy" id="59916"/>
    <lineage>
        <taxon>Eukaryota</taxon>
        <taxon>Metazoa</taxon>
        <taxon>Ecdysozoa</taxon>
        <taxon>Arthropoda</taxon>
        <taxon>Hexapoda</taxon>
        <taxon>Insecta</taxon>
        <taxon>Pterygota</taxon>
        <taxon>Neoptera</taxon>
        <taxon>Endopterygota</taxon>
        <taxon>Diptera</taxon>
        <taxon>Brachycera</taxon>
        <taxon>Muscomorpha</taxon>
        <taxon>Tephritoidea</taxon>
        <taxon>Tephritidae</taxon>
        <taxon>Bactrocera</taxon>
        <taxon>Bactrocera</taxon>
    </lineage>
</organism>
<dbReference type="EMBL" id="KX930997">
    <property type="protein sequence ID" value="APL98290.1"/>
    <property type="molecule type" value="Genomic_DNA"/>
</dbReference>
<dbReference type="InterPro" id="IPR001888">
    <property type="entry name" value="Transposase_1"/>
</dbReference>
<name>A0A1L5BXZ7_BACRY</name>
<dbReference type="InterPro" id="IPR052709">
    <property type="entry name" value="Transposase-MT_Hybrid"/>
</dbReference>
<sequence length="349" mass="40082">MQRSLEQRYAIKFCVKLGKSATETFDMIKQAYPDVALARSGVFRWHQAFLEGREEVADEDRAGRPATSTNTDNVTRVRKVLNSDRRLSIRLIAQMLNLSKSVVHDIVTEHLNMRKVCAKMVPKVLTDDQKLRRVEVCQENLNMCESDPQFLNNVITGDESWIFEYDPETKRQSSEWHTPASPRPKKGRMSKSKVKTMLIVFFDIKGIVHHEFVPPGQTVNAKFYVEVLKRLKRRVNRVRQDIAADWKLHHDNAPAHTAFLVNSYLTKAGIPTLPQPPYSPDVAPPDFFLFPCLKRPMKGKHFETTEGIQAACTSALKAIPENAFRDAFNAWKSRWQRCIDAEGAYFESF</sequence>
<accession>A0A1L5BXZ7</accession>
<dbReference type="PANTHER" id="PTHR46060:SF1">
    <property type="entry name" value="MARINER MOS1 TRANSPOSASE-LIKE PROTEIN"/>
    <property type="match status" value="1"/>
</dbReference>
<protein>
    <submittedName>
        <fullName evidence="1">Putative DD34D transposase</fullName>
    </submittedName>
</protein>